<gene>
    <name evidence="2" type="ORF">GCM10009682_58220</name>
</gene>
<keyword evidence="3" id="KW-1185">Reference proteome</keyword>
<dbReference type="RefSeq" id="WP_344139220.1">
    <property type="nucleotide sequence ID" value="NZ_BAAALT010000272.1"/>
</dbReference>
<organism evidence="2 3">
    <name type="scientific">Luedemannella flava</name>
    <dbReference type="NCBI Taxonomy" id="349316"/>
    <lineage>
        <taxon>Bacteria</taxon>
        <taxon>Bacillati</taxon>
        <taxon>Actinomycetota</taxon>
        <taxon>Actinomycetes</taxon>
        <taxon>Micromonosporales</taxon>
        <taxon>Micromonosporaceae</taxon>
        <taxon>Luedemannella</taxon>
    </lineage>
</organism>
<dbReference type="PANTHER" id="PTHR43591:SF24">
    <property type="entry name" value="2-METHOXY-6-POLYPRENYL-1,4-BENZOQUINOL METHYLASE, MITOCHONDRIAL"/>
    <property type="match status" value="1"/>
</dbReference>
<dbReference type="Proteomes" id="UP001500218">
    <property type="component" value="Unassembled WGS sequence"/>
</dbReference>
<proteinExistence type="predicted"/>
<dbReference type="PANTHER" id="PTHR43591">
    <property type="entry name" value="METHYLTRANSFERASE"/>
    <property type="match status" value="1"/>
</dbReference>
<dbReference type="EMBL" id="BAAALT010000272">
    <property type="protein sequence ID" value="GAA1832045.1"/>
    <property type="molecule type" value="Genomic_DNA"/>
</dbReference>
<name>A0ABP4Z2F5_9ACTN</name>
<evidence type="ECO:0000313" key="2">
    <source>
        <dbReference type="EMBL" id="GAA1832045.1"/>
    </source>
</evidence>
<dbReference type="Pfam" id="PF08241">
    <property type="entry name" value="Methyltransf_11"/>
    <property type="match status" value="1"/>
</dbReference>
<evidence type="ECO:0000259" key="1">
    <source>
        <dbReference type="Pfam" id="PF08241"/>
    </source>
</evidence>
<evidence type="ECO:0000313" key="3">
    <source>
        <dbReference type="Proteomes" id="UP001500218"/>
    </source>
</evidence>
<comment type="caution">
    <text evidence="2">The sequence shown here is derived from an EMBL/GenBank/DDBJ whole genome shotgun (WGS) entry which is preliminary data.</text>
</comment>
<dbReference type="SUPFAM" id="SSF53335">
    <property type="entry name" value="S-adenosyl-L-methionine-dependent methyltransferases"/>
    <property type="match status" value="1"/>
</dbReference>
<dbReference type="Gene3D" id="3.40.50.150">
    <property type="entry name" value="Vaccinia Virus protein VP39"/>
    <property type="match status" value="1"/>
</dbReference>
<protein>
    <recommendedName>
        <fullName evidence="1">Methyltransferase type 11 domain-containing protein</fullName>
    </recommendedName>
</protein>
<reference evidence="3" key="1">
    <citation type="journal article" date="2019" name="Int. J. Syst. Evol. Microbiol.">
        <title>The Global Catalogue of Microorganisms (GCM) 10K type strain sequencing project: providing services to taxonomists for standard genome sequencing and annotation.</title>
        <authorList>
            <consortium name="The Broad Institute Genomics Platform"/>
            <consortium name="The Broad Institute Genome Sequencing Center for Infectious Disease"/>
            <person name="Wu L."/>
            <person name="Ma J."/>
        </authorList>
    </citation>
    <scope>NUCLEOTIDE SEQUENCE [LARGE SCALE GENOMIC DNA]</scope>
    <source>
        <strain evidence="3">JCM 13250</strain>
    </source>
</reference>
<dbReference type="CDD" id="cd02440">
    <property type="entry name" value="AdoMet_MTases"/>
    <property type="match status" value="1"/>
</dbReference>
<dbReference type="InterPro" id="IPR013216">
    <property type="entry name" value="Methyltransf_11"/>
</dbReference>
<dbReference type="InterPro" id="IPR029063">
    <property type="entry name" value="SAM-dependent_MTases_sf"/>
</dbReference>
<sequence>MSSEDRWAAVLAQLDSFLTRADAAHVLVEGADGDRCALVADRLAGALRAGDVEIVRGPQWRDHRPAGRRALVIWLRTGGAPGDGEHGADVVIDLRDAAWPVIRRVREGLADHDGWHASESRAFFAVRAATWDTQFGDDLPAYAAGVAAAELPVGGAVLDAGCGTGRALPALREAVGGRGVVFGADVTPEMLEVAADRATRAGATLVRADALRLPFGAASVDAVFAAGLINHLPDPVAGLAELARVTRPGGRLVLFHPSGRAALAARHGRELRPDDLFAEGPLRTATTRAGWRLDTYDDAPHRFLTLATRT</sequence>
<feature type="domain" description="Methyltransferase type 11" evidence="1">
    <location>
        <begin position="158"/>
        <end position="254"/>
    </location>
</feature>
<accession>A0ABP4Z2F5</accession>